<accession>A0A5C0B1H4</accession>
<sequence length="378" mass="41741">MKDLLSRLKSMFGGGSEPVESTVAAPATVGTPEPGANTVLINAYCTVGILPPADFVHTPIARRDLSDPALADHLKGFVGYIAGRGDGQMTSTRYHLIRHVQRVRQHLSLEIPTTGMDAFADWALRANALVFLPDSSIRDPFGRMLMDAEGNPPDPEAIVPYPQDAWERKARTEAQLASRGWRLPAHLPPLPGEAEVRLRRADEVLGRVSALCAVAFRAKTVHSDDPIPVGELFERLPHGSDCLTPNEAAFMANPMPDQSTAAELSWRFECVPVLEWALGLREDLPFPDGSTEPQLALLELSSDQMAELPPKVRLRPTAEILDALDLHYRAHWLVRQARVDDRPPPEGLVPGIVAERHYALNWLVHFEDAEWDEVDTPT</sequence>
<proteinExistence type="predicted"/>
<dbReference type="AlphaFoldDB" id="A0A5C0B1H4"/>
<protein>
    <submittedName>
        <fullName evidence="1">DUF4272 domain-containing protein</fullName>
    </submittedName>
</protein>
<name>A0A5C0B1H4_9BURK</name>
<keyword evidence="2" id="KW-1185">Reference proteome</keyword>
<dbReference type="KEGG" id="pacr:FXN63_12085"/>
<dbReference type="RefSeq" id="WP_148815141.1">
    <property type="nucleotide sequence ID" value="NZ_CP043046.1"/>
</dbReference>
<dbReference type="Proteomes" id="UP000325161">
    <property type="component" value="Chromosome"/>
</dbReference>
<dbReference type="EMBL" id="CP043046">
    <property type="protein sequence ID" value="QEI06487.1"/>
    <property type="molecule type" value="Genomic_DNA"/>
</dbReference>
<evidence type="ECO:0000313" key="1">
    <source>
        <dbReference type="EMBL" id="QEI06487.1"/>
    </source>
</evidence>
<dbReference type="InterPro" id="IPR025368">
    <property type="entry name" value="DUF4272"/>
</dbReference>
<evidence type="ECO:0000313" key="2">
    <source>
        <dbReference type="Proteomes" id="UP000325161"/>
    </source>
</evidence>
<reference evidence="1 2" key="1">
    <citation type="submission" date="2019-08" db="EMBL/GenBank/DDBJ databases">
        <title>Amphibian skin-associated Pigmentiphaga: genome sequence and occurrence across geography and hosts.</title>
        <authorList>
            <person name="Bletz M.C."/>
            <person name="Bunk B."/>
            <person name="Sproeer C."/>
            <person name="Biwer P."/>
            <person name="Reiter S."/>
            <person name="Rabemananjara F.C.E."/>
            <person name="Schulz S."/>
            <person name="Overmann J."/>
            <person name="Vences M."/>
        </authorList>
    </citation>
    <scope>NUCLEOTIDE SEQUENCE [LARGE SCALE GENOMIC DNA]</scope>
    <source>
        <strain evidence="1 2">Mada1488</strain>
    </source>
</reference>
<gene>
    <name evidence="1" type="ORF">FXN63_12085</name>
</gene>
<dbReference type="Pfam" id="PF14094">
    <property type="entry name" value="DUF4272"/>
    <property type="match status" value="1"/>
</dbReference>
<organism evidence="1 2">
    <name type="scientific">Pigmentiphaga aceris</name>
    <dbReference type="NCBI Taxonomy" id="1940612"/>
    <lineage>
        <taxon>Bacteria</taxon>
        <taxon>Pseudomonadati</taxon>
        <taxon>Pseudomonadota</taxon>
        <taxon>Betaproteobacteria</taxon>
        <taxon>Burkholderiales</taxon>
        <taxon>Alcaligenaceae</taxon>
        <taxon>Pigmentiphaga</taxon>
    </lineage>
</organism>
<dbReference type="OrthoDB" id="4399984at2"/>